<comment type="caution">
    <text evidence="7">The sequence shown here is derived from an EMBL/GenBank/DDBJ whole genome shotgun (WGS) entry which is preliminary data.</text>
</comment>
<keyword evidence="4 5" id="KW-0472">Membrane</keyword>
<dbReference type="PANTHER" id="PTHR42718:SF39">
    <property type="entry name" value="ACTINORHODIN TRANSPORTER-RELATED"/>
    <property type="match status" value="1"/>
</dbReference>
<dbReference type="SUPFAM" id="SSF103473">
    <property type="entry name" value="MFS general substrate transporter"/>
    <property type="match status" value="1"/>
</dbReference>
<dbReference type="Proteomes" id="UP001183794">
    <property type="component" value="Unassembled WGS sequence"/>
</dbReference>
<feature type="transmembrane region" description="Helical" evidence="5">
    <location>
        <begin position="317"/>
        <end position="338"/>
    </location>
</feature>
<feature type="transmembrane region" description="Helical" evidence="5">
    <location>
        <begin position="205"/>
        <end position="224"/>
    </location>
</feature>
<feature type="transmembrane region" description="Helical" evidence="5">
    <location>
        <begin position="136"/>
        <end position="153"/>
    </location>
</feature>
<feature type="transmembrane region" description="Helical" evidence="5">
    <location>
        <begin position="165"/>
        <end position="184"/>
    </location>
</feature>
<evidence type="ECO:0000313" key="7">
    <source>
        <dbReference type="EMBL" id="MDR7348355.1"/>
    </source>
</evidence>
<dbReference type="InterPro" id="IPR011701">
    <property type="entry name" value="MFS"/>
</dbReference>
<feature type="transmembrane region" description="Helical" evidence="5">
    <location>
        <begin position="80"/>
        <end position="104"/>
    </location>
</feature>
<keyword evidence="3 5" id="KW-1133">Transmembrane helix</keyword>
<dbReference type="Pfam" id="PF07690">
    <property type="entry name" value="MFS_1"/>
    <property type="match status" value="1"/>
</dbReference>
<keyword evidence="8" id="KW-1185">Reference proteome</keyword>
<dbReference type="InterPro" id="IPR036259">
    <property type="entry name" value="MFS_trans_sf"/>
</dbReference>
<dbReference type="PROSITE" id="PS50850">
    <property type="entry name" value="MFS"/>
    <property type="match status" value="1"/>
</dbReference>
<dbReference type="InterPro" id="IPR020846">
    <property type="entry name" value="MFS_dom"/>
</dbReference>
<dbReference type="CDD" id="cd17321">
    <property type="entry name" value="MFS_MMR_MDR_like"/>
    <property type="match status" value="1"/>
</dbReference>
<keyword evidence="2 5" id="KW-0812">Transmembrane</keyword>
<dbReference type="PANTHER" id="PTHR42718">
    <property type="entry name" value="MAJOR FACILITATOR SUPERFAMILY MULTIDRUG TRANSPORTER MFSC"/>
    <property type="match status" value="1"/>
</dbReference>
<evidence type="ECO:0000256" key="5">
    <source>
        <dbReference type="SAM" id="Phobius"/>
    </source>
</evidence>
<feature type="transmembrane region" description="Helical" evidence="5">
    <location>
        <begin position="110"/>
        <end position="129"/>
    </location>
</feature>
<reference evidence="7 8" key="1">
    <citation type="submission" date="2023-07" db="EMBL/GenBank/DDBJ databases">
        <title>Sequencing the genomes of 1000 actinobacteria strains.</title>
        <authorList>
            <person name="Klenk H.-P."/>
        </authorList>
    </citation>
    <scope>NUCLEOTIDE SEQUENCE [LARGE SCALE GENOMIC DNA]</scope>
    <source>
        <strain evidence="7 8">DSM 22966</strain>
    </source>
</reference>
<proteinExistence type="predicted"/>
<feature type="transmembrane region" description="Helical" evidence="5">
    <location>
        <begin position="236"/>
        <end position="256"/>
    </location>
</feature>
<feature type="transmembrane region" description="Helical" evidence="5">
    <location>
        <begin position="428"/>
        <end position="446"/>
    </location>
</feature>
<accession>A0ABU2B417</accession>
<feature type="transmembrane region" description="Helical" evidence="5">
    <location>
        <begin position="350"/>
        <end position="372"/>
    </location>
</feature>
<dbReference type="EMBL" id="JAVDYJ010000001">
    <property type="protein sequence ID" value="MDR7348355.1"/>
    <property type="molecule type" value="Genomic_DNA"/>
</dbReference>
<evidence type="ECO:0000256" key="1">
    <source>
        <dbReference type="ARBA" id="ARBA00004651"/>
    </source>
</evidence>
<gene>
    <name evidence="7" type="ORF">J2S62_002612</name>
</gene>
<feature type="transmembrane region" description="Helical" evidence="5">
    <location>
        <begin position="378"/>
        <end position="408"/>
    </location>
</feature>
<comment type="subcellular location">
    <subcellularLocation>
        <location evidence="1">Cell membrane</location>
        <topology evidence="1">Multi-pass membrane protein</topology>
    </subcellularLocation>
</comment>
<dbReference type="RefSeq" id="WP_310175468.1">
    <property type="nucleotide sequence ID" value="NZ_BAABHE010000002.1"/>
</dbReference>
<feature type="transmembrane region" description="Helical" evidence="5">
    <location>
        <begin position="48"/>
        <end position="68"/>
    </location>
</feature>
<feature type="transmembrane region" description="Helical" evidence="5">
    <location>
        <begin position="277"/>
        <end position="297"/>
    </location>
</feature>
<organism evidence="7 8">
    <name type="scientific">Enteractinococcus fodinae</name>
    <dbReference type="NCBI Taxonomy" id="684663"/>
    <lineage>
        <taxon>Bacteria</taxon>
        <taxon>Bacillati</taxon>
        <taxon>Actinomycetota</taxon>
        <taxon>Actinomycetes</taxon>
        <taxon>Micrococcales</taxon>
        <taxon>Micrococcaceae</taxon>
    </lineage>
</organism>
<sequence length="484" mass="50087">MSKQPATDKPRVWPLYVVTFLATYTIAVASISAPGIQQALGIPDTQTSLVVGSYSATFAAGLIIFGRLGDRWGRRRMFRFGTAGLAVTSLLVACAPNLGLLVAARLLQGIAAAITTPQILSSIQAILTGSTRLRAVGLYAVFAGSGTVGGQVMGGIVNSAFGETYGWRAAFASVTLAAIFAWVGSRYLTESRSPAPLGLDIRGSVILAIALLLMIAGLTNAASINLLEPLSPVEPLVTTAVLLAGSLLFFVLLVPHSRSRERSLRPSILPVYVIREPGVRIGIALACLLFMMIGGFMYNFAILSQVGFGFSPLESGLSMVILALAFILTSALAPRLVARLGGTANGGRKILIIASVVQGVGLAGLGLVSLLNTDVTTFIVWFQITAVFIGGGQGLMMGPLISVIMAAVPDEVAGLTGGLVATGQQTGIGLGVAVLSSVFAGLGQMLPMQIAYGWTALGTLLLTVIFGFLAARLGAYGTEKDATQ</sequence>
<feature type="transmembrane region" description="Helical" evidence="5">
    <location>
        <begin position="452"/>
        <end position="471"/>
    </location>
</feature>
<protein>
    <submittedName>
        <fullName evidence="7">MFS family permease</fullName>
    </submittedName>
</protein>
<name>A0ABU2B417_9MICC</name>
<feature type="transmembrane region" description="Helical" evidence="5">
    <location>
        <begin position="12"/>
        <end position="36"/>
    </location>
</feature>
<evidence type="ECO:0000259" key="6">
    <source>
        <dbReference type="PROSITE" id="PS50850"/>
    </source>
</evidence>
<evidence type="ECO:0000256" key="4">
    <source>
        <dbReference type="ARBA" id="ARBA00023136"/>
    </source>
</evidence>
<evidence type="ECO:0000256" key="2">
    <source>
        <dbReference type="ARBA" id="ARBA00022692"/>
    </source>
</evidence>
<evidence type="ECO:0000313" key="8">
    <source>
        <dbReference type="Proteomes" id="UP001183794"/>
    </source>
</evidence>
<evidence type="ECO:0000256" key="3">
    <source>
        <dbReference type="ARBA" id="ARBA00022989"/>
    </source>
</evidence>
<dbReference type="Gene3D" id="1.20.1720.10">
    <property type="entry name" value="Multidrug resistance protein D"/>
    <property type="match status" value="2"/>
</dbReference>
<feature type="domain" description="Major facilitator superfamily (MFS) profile" evidence="6">
    <location>
        <begin position="11"/>
        <end position="474"/>
    </location>
</feature>